<dbReference type="EMBL" id="JALJXV010000023">
    <property type="protein sequence ID" value="MCP1677285.1"/>
    <property type="molecule type" value="Genomic_DNA"/>
</dbReference>
<proteinExistence type="predicted"/>
<dbReference type="RefSeq" id="WP_253485948.1">
    <property type="nucleotide sequence ID" value="NZ_JALJXV010000023.1"/>
</dbReference>
<evidence type="ECO:0000313" key="2">
    <source>
        <dbReference type="Proteomes" id="UP001205843"/>
    </source>
</evidence>
<gene>
    <name evidence="1" type="ORF">J2T57_004464</name>
</gene>
<dbReference type="Proteomes" id="UP001205843">
    <property type="component" value="Unassembled WGS sequence"/>
</dbReference>
<keyword evidence="2" id="KW-1185">Reference proteome</keyword>
<evidence type="ECO:0008006" key="3">
    <source>
        <dbReference type="Google" id="ProtNLM"/>
    </source>
</evidence>
<protein>
    <recommendedName>
        <fullName evidence="3">HD domain-containing protein</fullName>
    </recommendedName>
</protein>
<dbReference type="AlphaFoldDB" id="A0AAE3KCR3"/>
<organism evidence="1 2">
    <name type="scientific">Natronocella acetinitrilica</name>
    <dbReference type="NCBI Taxonomy" id="414046"/>
    <lineage>
        <taxon>Bacteria</taxon>
        <taxon>Pseudomonadati</taxon>
        <taxon>Pseudomonadota</taxon>
        <taxon>Gammaproteobacteria</taxon>
        <taxon>Chromatiales</taxon>
        <taxon>Ectothiorhodospiraceae</taxon>
        <taxon>Natronocella</taxon>
    </lineage>
</organism>
<reference evidence="1" key="1">
    <citation type="submission" date="2022-03" db="EMBL/GenBank/DDBJ databases">
        <title>Genomic Encyclopedia of Type Strains, Phase III (KMG-III): the genomes of soil and plant-associated and newly described type strains.</title>
        <authorList>
            <person name="Whitman W."/>
        </authorList>
    </citation>
    <scope>NUCLEOTIDE SEQUENCE</scope>
    <source>
        <strain evidence="1">ANL 6-2</strain>
    </source>
</reference>
<name>A0AAE3KCR3_9GAMM</name>
<sequence>MMLVSDFPTRPDLDFDGTFVLNYSRQLAKLRDGRVLGIGVEDTSGSTEVLVRVPHSAAVQRGPRRKQLRHLRLRTIATRRNGASSGVVNAVIVGCSKPCPGKLIASTMAASVQSTALHRLDRILDDALTLPAVRTFVRDVFSDSALRDAFITASASRDYHHAYPGGLLVHSVDIVERLAAVTHDEPDALQRQCALVVGLLHDVGKLAPTLVGRHGIWASEHALLNTHLVDTALSRLKFRDKEAWGTMLHLFHVVAGIVAPGRMPVGLLLQSLDRYSAARDGKRLAFARSRQADRIASIQPSTGGANRVFIRSRECRGTSVATQSV</sequence>
<evidence type="ECO:0000313" key="1">
    <source>
        <dbReference type="EMBL" id="MCP1677285.1"/>
    </source>
</evidence>
<comment type="caution">
    <text evidence="1">The sequence shown here is derived from an EMBL/GenBank/DDBJ whole genome shotgun (WGS) entry which is preliminary data.</text>
</comment>
<accession>A0AAE3KCR3</accession>